<feature type="compositionally biased region" description="Basic and acidic residues" evidence="1">
    <location>
        <begin position="58"/>
        <end position="68"/>
    </location>
</feature>
<organism evidence="3 4">
    <name type="scientific">Methylorubrum podarium</name>
    <dbReference type="NCBI Taxonomy" id="200476"/>
    <lineage>
        <taxon>Bacteria</taxon>
        <taxon>Pseudomonadati</taxon>
        <taxon>Pseudomonadota</taxon>
        <taxon>Alphaproteobacteria</taxon>
        <taxon>Hyphomicrobiales</taxon>
        <taxon>Methylobacteriaceae</taxon>
        <taxon>Methylorubrum</taxon>
    </lineage>
</organism>
<dbReference type="InterPro" id="IPR023614">
    <property type="entry name" value="Porin_dom_sf"/>
</dbReference>
<feature type="compositionally biased region" description="Basic and acidic residues" evidence="1">
    <location>
        <begin position="29"/>
        <end position="46"/>
    </location>
</feature>
<sequence>MLSRRSQPRAALSALTLSLMCLGAATAAERPEDRGGEARPAEDRPGTARPGKGSGAKADGRKASDDKAPNGQPPVTLDEKGITVRLDDGSKVRIGGRLHGDFGTGRVQQRGFGTVFEEPAAIRRAWIETYYSLKDFEFAFQYDLSEPKMPVNDAIVAYKGFKDVIITHGNFKEPFSLDQLISNNVTQFAERSQADAFAPARSFGTAIGTHGESWTAVTGVFGGNINSGLQTNGIASTTRVTYTPWRAENGNDVLHLGLAGSYRALGDDAGDLNLSSRPEAFLFSRPLADTRTIRDATAVGRVGLEAAWQQGPFRLQGEYILTEVERRDGRPPLFFQGGYIQASVVLDGKGRPYRVAPNYGSEYGVFTGVELEDRQRVSRGGTGVFELGLRYSAIDLESRDVRGGIEHDFTAGVNWYPDRNIRFVFDYVRSHAAPSAESLDFGRRTVDADVFIGRAQLFW</sequence>
<feature type="signal peptide" evidence="2">
    <location>
        <begin position="1"/>
        <end position="27"/>
    </location>
</feature>
<dbReference type="RefSeq" id="WP_350397536.1">
    <property type="nucleotide sequence ID" value="NZ_JBELQE010000133.1"/>
</dbReference>
<comment type="caution">
    <text evidence="3">The sequence shown here is derived from an EMBL/GenBank/DDBJ whole genome shotgun (WGS) entry which is preliminary data.</text>
</comment>
<evidence type="ECO:0000256" key="1">
    <source>
        <dbReference type="SAM" id="MobiDB-lite"/>
    </source>
</evidence>
<name>A0ABV1QV75_9HYPH</name>
<keyword evidence="4" id="KW-1185">Reference proteome</keyword>
<evidence type="ECO:0000313" key="4">
    <source>
        <dbReference type="Proteomes" id="UP001480955"/>
    </source>
</evidence>
<proteinExistence type="predicted"/>
<feature type="region of interest" description="Disordered" evidence="1">
    <location>
        <begin position="27"/>
        <end position="82"/>
    </location>
</feature>
<reference evidence="3 4" key="1">
    <citation type="submission" date="2024-06" db="EMBL/GenBank/DDBJ databases">
        <authorList>
            <person name="Campbell A.G."/>
        </authorList>
    </citation>
    <scope>NUCLEOTIDE SEQUENCE [LARGE SCALE GENOMIC DNA]</scope>
    <source>
        <strain evidence="3 4">EM12</strain>
    </source>
</reference>
<gene>
    <name evidence="3" type="ORF">ABS772_25750</name>
</gene>
<keyword evidence="2" id="KW-0732">Signal</keyword>
<evidence type="ECO:0000313" key="3">
    <source>
        <dbReference type="EMBL" id="MER2253332.1"/>
    </source>
</evidence>
<evidence type="ECO:0000256" key="2">
    <source>
        <dbReference type="SAM" id="SignalP"/>
    </source>
</evidence>
<dbReference type="Proteomes" id="UP001480955">
    <property type="component" value="Unassembled WGS sequence"/>
</dbReference>
<dbReference type="Gene3D" id="2.40.160.10">
    <property type="entry name" value="Porin"/>
    <property type="match status" value="1"/>
</dbReference>
<accession>A0ABV1QV75</accession>
<dbReference type="InterPro" id="IPR010870">
    <property type="entry name" value="Porin_O/P"/>
</dbReference>
<protein>
    <submittedName>
        <fullName evidence="3">Porin</fullName>
    </submittedName>
</protein>
<dbReference type="EMBL" id="JBELQE010000133">
    <property type="protein sequence ID" value="MER2253332.1"/>
    <property type="molecule type" value="Genomic_DNA"/>
</dbReference>
<dbReference type="SUPFAM" id="SSF56935">
    <property type="entry name" value="Porins"/>
    <property type="match status" value="1"/>
</dbReference>
<dbReference type="Pfam" id="PF07396">
    <property type="entry name" value="Porin_O_P"/>
    <property type="match status" value="1"/>
</dbReference>
<feature type="chain" id="PRO_5047497488" evidence="2">
    <location>
        <begin position="28"/>
        <end position="459"/>
    </location>
</feature>